<reference evidence="1 2" key="1">
    <citation type="submission" date="2024-01" db="EMBL/GenBank/DDBJ databases">
        <title>Genome assemblies of Stephania.</title>
        <authorList>
            <person name="Yang L."/>
        </authorList>
    </citation>
    <scope>NUCLEOTIDE SEQUENCE [LARGE SCALE GENOMIC DNA]</scope>
    <source>
        <strain evidence="1">YNDBR</strain>
        <tissue evidence="1">Leaf</tissue>
    </source>
</reference>
<name>A0AAP0P971_9MAGN</name>
<protein>
    <submittedName>
        <fullName evidence="1">Uncharacterized protein</fullName>
    </submittedName>
</protein>
<evidence type="ECO:0000313" key="1">
    <source>
        <dbReference type="EMBL" id="KAK9134724.1"/>
    </source>
</evidence>
<evidence type="ECO:0000313" key="2">
    <source>
        <dbReference type="Proteomes" id="UP001420932"/>
    </source>
</evidence>
<gene>
    <name evidence="1" type="ORF">Syun_014054</name>
</gene>
<keyword evidence="2" id="KW-1185">Reference proteome</keyword>
<organism evidence="1 2">
    <name type="scientific">Stephania yunnanensis</name>
    <dbReference type="NCBI Taxonomy" id="152371"/>
    <lineage>
        <taxon>Eukaryota</taxon>
        <taxon>Viridiplantae</taxon>
        <taxon>Streptophyta</taxon>
        <taxon>Embryophyta</taxon>
        <taxon>Tracheophyta</taxon>
        <taxon>Spermatophyta</taxon>
        <taxon>Magnoliopsida</taxon>
        <taxon>Ranunculales</taxon>
        <taxon>Menispermaceae</taxon>
        <taxon>Menispermoideae</taxon>
        <taxon>Cissampelideae</taxon>
        <taxon>Stephania</taxon>
    </lineage>
</organism>
<comment type="caution">
    <text evidence="1">The sequence shown here is derived from an EMBL/GenBank/DDBJ whole genome shotgun (WGS) entry which is preliminary data.</text>
</comment>
<dbReference type="AlphaFoldDB" id="A0AAP0P971"/>
<sequence>MPESYNHAYIEAEPKSMYDIGTCQWKKPTHNMAKVCNHAGMAEEPTVVVPQIVVME</sequence>
<proteinExistence type="predicted"/>
<dbReference type="Proteomes" id="UP001420932">
    <property type="component" value="Unassembled WGS sequence"/>
</dbReference>
<accession>A0AAP0P971</accession>
<dbReference type="EMBL" id="JBBNAF010000006">
    <property type="protein sequence ID" value="KAK9134724.1"/>
    <property type="molecule type" value="Genomic_DNA"/>
</dbReference>